<dbReference type="Pfam" id="PF00370">
    <property type="entry name" value="FGGY_N"/>
    <property type="match status" value="1"/>
</dbReference>
<evidence type="ECO:0000256" key="1">
    <source>
        <dbReference type="ARBA" id="ARBA00022679"/>
    </source>
</evidence>
<dbReference type="GO" id="GO:0019569">
    <property type="term" value="P:L-arabinose catabolic process to D-xylulose 5-phosphate"/>
    <property type="evidence" value="ECO:0007669"/>
    <property type="project" value="InterPro"/>
</dbReference>
<name>I6ZMN5_MELRP</name>
<dbReference type="PANTHER" id="PTHR43435">
    <property type="entry name" value="RIBULOKINASE"/>
    <property type="match status" value="1"/>
</dbReference>
<dbReference type="PANTHER" id="PTHR43435:SF4">
    <property type="entry name" value="FGGY CARBOHYDRATE KINASE DOMAIN-CONTAINING PROTEIN"/>
    <property type="match status" value="1"/>
</dbReference>
<dbReference type="OrthoDB" id="9805576at2"/>
<dbReference type="CDD" id="cd07781">
    <property type="entry name" value="ASKHA_NBD_FGGY_L-RBK"/>
    <property type="match status" value="1"/>
</dbReference>
<evidence type="ECO:0000259" key="8">
    <source>
        <dbReference type="Pfam" id="PF02782"/>
    </source>
</evidence>
<dbReference type="eggNOG" id="COG1069">
    <property type="taxonomic scope" value="Bacteria"/>
</dbReference>
<dbReference type="RefSeq" id="WP_014854711.1">
    <property type="nucleotide sequence ID" value="NC_018178.1"/>
</dbReference>
<keyword evidence="3 9" id="KW-0418">Kinase</keyword>
<keyword evidence="1" id="KW-0808">Transferase</keyword>
<feature type="domain" description="Carbohydrate kinase FGGY C-terminal" evidence="8">
    <location>
        <begin position="295"/>
        <end position="491"/>
    </location>
</feature>
<dbReference type="InterPro" id="IPR018485">
    <property type="entry name" value="FGGY_C"/>
</dbReference>
<dbReference type="PIRSF" id="PIRSF000538">
    <property type="entry name" value="GlpK"/>
    <property type="match status" value="1"/>
</dbReference>
<sequence length="566" mass="62367">MAKYTIGLDFGTNSCRSLIVELGNGVELASFVFPYPTGENGVIVDHKNPELARQNAADYLKGIEVTIKEALRIAKEKNPEFKNEDVIGIGVDTTGSSPMPVDERGQPLSGYDKFKDNPNAYVWLWKDHTSYEEAAYITKVASEIRPQYLAKIGGVYSSEWFWSKILHCKNIDPEVFEAAYSWVEICDWIPAALAGNTNPKEIKRSVCAAGHKAMFSKQWGGLPDKEFLKRLSPGLEDLRDRLYDKAYPSNVKIGSLSPEWAENLGLSPNTSIAVGAFDAHMGAVGAGIKKGTLVKIIGTSTCDIMIHPCNENLNDIEGVCGIVDGSVMEDYFGIEAGQSGVGDIFLWFVNNLVPDKFGNTIDDKFKILGEEADKLKPGESGLLALDWNNGNRTILVDVRLTGLLIGQTLHTTAPEIYRALIEATGFGALKIIDRLEEYGVHVEEVVNCGGLAVKNKLLMQIYADITNRTMKVSRSEQTPALGAAIFAAVAAGKSAGGYDYIIDAQESMTGISKVYNPIPQNHEIYKQLYRLYSQLHDSFGAKDYKENLYNVMKDLLYIRDKVRSGE</sequence>
<dbReference type="Pfam" id="PF02782">
    <property type="entry name" value="FGGY_C"/>
    <property type="match status" value="1"/>
</dbReference>
<evidence type="ECO:0000256" key="3">
    <source>
        <dbReference type="ARBA" id="ARBA00022777"/>
    </source>
</evidence>
<evidence type="ECO:0000256" key="2">
    <source>
        <dbReference type="ARBA" id="ARBA00022741"/>
    </source>
</evidence>
<dbReference type="KEGG" id="mro:MROS_0030"/>
<organism evidence="9 10">
    <name type="scientific">Melioribacter roseus (strain DSM 23840 / JCM 17771 / VKM B-2668 / P3M-2)</name>
    <dbReference type="NCBI Taxonomy" id="1191523"/>
    <lineage>
        <taxon>Bacteria</taxon>
        <taxon>Pseudomonadati</taxon>
        <taxon>Ignavibacteriota</taxon>
        <taxon>Ignavibacteria</taxon>
        <taxon>Ignavibacteriales</taxon>
        <taxon>Melioribacteraceae</taxon>
        <taxon>Melioribacter</taxon>
    </lineage>
</organism>
<feature type="domain" description="Carbohydrate kinase FGGY N-terminal" evidence="7">
    <location>
        <begin position="4"/>
        <end position="285"/>
    </location>
</feature>
<dbReference type="GO" id="GO:0005737">
    <property type="term" value="C:cytoplasm"/>
    <property type="evidence" value="ECO:0007669"/>
    <property type="project" value="TreeGrafter"/>
</dbReference>
<proteinExistence type="predicted"/>
<reference evidence="9 10" key="1">
    <citation type="journal article" date="2013" name="PLoS ONE">
        <title>Genomic analysis of Melioribacter roseus, facultatively anaerobic organotrophic bacterium representing a novel deep lineage within Bacteriodetes/Chlorobi group.</title>
        <authorList>
            <person name="Kadnikov V.V."/>
            <person name="Mardanov A.V."/>
            <person name="Podosokorskaya O.A."/>
            <person name="Gavrilov S.N."/>
            <person name="Kublanov I.V."/>
            <person name="Beletsky A.V."/>
            <person name="Bonch-Osmolovskaya E.A."/>
            <person name="Ravin N.V."/>
        </authorList>
    </citation>
    <scope>NUCLEOTIDE SEQUENCE [LARGE SCALE GENOMIC DNA]</scope>
    <source>
        <strain evidence="10">JCM 17771 / P3M-2</strain>
    </source>
</reference>
<evidence type="ECO:0000313" key="9">
    <source>
        <dbReference type="EMBL" id="AFN73274.1"/>
    </source>
</evidence>
<dbReference type="Proteomes" id="UP000009011">
    <property type="component" value="Chromosome"/>
</dbReference>
<evidence type="ECO:0000256" key="6">
    <source>
        <dbReference type="ARBA" id="ARBA00023277"/>
    </source>
</evidence>
<dbReference type="GO" id="GO:0019150">
    <property type="term" value="F:D-ribulokinase activity"/>
    <property type="evidence" value="ECO:0007669"/>
    <property type="project" value="TreeGrafter"/>
</dbReference>
<dbReference type="STRING" id="1191523.MROS_0030"/>
<dbReference type="InterPro" id="IPR005929">
    <property type="entry name" value="Ribulokinase"/>
</dbReference>
<dbReference type="Gene3D" id="3.30.420.40">
    <property type="match status" value="2"/>
</dbReference>
<dbReference type="InterPro" id="IPR000577">
    <property type="entry name" value="Carb_kinase_FGGY"/>
</dbReference>
<keyword evidence="5" id="KW-0054">Arabinose catabolism</keyword>
<evidence type="ECO:0000259" key="7">
    <source>
        <dbReference type="Pfam" id="PF00370"/>
    </source>
</evidence>
<keyword evidence="2" id="KW-0547">Nucleotide-binding</keyword>
<dbReference type="GO" id="GO:0005524">
    <property type="term" value="F:ATP binding"/>
    <property type="evidence" value="ECO:0007669"/>
    <property type="project" value="UniProtKB-KW"/>
</dbReference>
<dbReference type="HOGENOM" id="CLU_009281_9_1_10"/>
<dbReference type="SUPFAM" id="SSF53067">
    <property type="entry name" value="Actin-like ATPase domain"/>
    <property type="match status" value="2"/>
</dbReference>
<evidence type="ECO:0000313" key="10">
    <source>
        <dbReference type="Proteomes" id="UP000009011"/>
    </source>
</evidence>
<evidence type="ECO:0000256" key="4">
    <source>
        <dbReference type="ARBA" id="ARBA00022840"/>
    </source>
</evidence>
<dbReference type="EMBL" id="CP003557">
    <property type="protein sequence ID" value="AFN73274.1"/>
    <property type="molecule type" value="Genomic_DNA"/>
</dbReference>
<protein>
    <submittedName>
        <fullName evidence="9">L-ribulokinase</fullName>
    </submittedName>
</protein>
<dbReference type="PATRIC" id="fig|1191523.3.peg.30"/>
<gene>
    <name evidence="9" type="ordered locus">MROS_0030</name>
</gene>
<accession>I6ZMN5</accession>
<dbReference type="InterPro" id="IPR018484">
    <property type="entry name" value="FGGY_N"/>
</dbReference>
<keyword evidence="10" id="KW-1185">Reference proteome</keyword>
<evidence type="ECO:0000256" key="5">
    <source>
        <dbReference type="ARBA" id="ARBA00022935"/>
    </source>
</evidence>
<dbReference type="InterPro" id="IPR043129">
    <property type="entry name" value="ATPase_NBD"/>
</dbReference>
<keyword evidence="6" id="KW-0119">Carbohydrate metabolism</keyword>
<keyword evidence="4" id="KW-0067">ATP-binding</keyword>
<dbReference type="AlphaFoldDB" id="I6ZMN5"/>
<dbReference type="GO" id="GO:0008741">
    <property type="term" value="F:ribulokinase activity"/>
    <property type="evidence" value="ECO:0007669"/>
    <property type="project" value="InterPro"/>
</dbReference>
<dbReference type="NCBIfam" id="NF003154">
    <property type="entry name" value="PRK04123.1"/>
    <property type="match status" value="1"/>
</dbReference>